<sequence length="439" mass="46643">MSSRVLLFSSLALSTLMCACQSAVGTLPSARLNQASTRSKASLNRVAIRVQNPQQTVLPGEIVLRYQPGVAAQSRDLTLQSLGLQRVRSLGNPELGLELVKLRQGENTAAALQALSKNPQIAYAEPNYVVSIPRIQPHEVLPPFQGQALYPNDPMYNQQYAHRVSSSEAGWRKQKGSEKVAIAIIDTGVDLQHPDLAAKILPGYDAVDKDDQALDGHGHGTHCAGIAAAITNNEVGVAGFAPQVGIIPVRVLDNNGSGSSADVAEGILWAADHGAQVISMSLGSYSESQAKEDAVKYALNHEIVVVAAMGNDGNKRKIYPAAQPGVIAVGSTDSRDKRSYFSNYGSWISVSAPGSSILSTFPTYGGEGMKDYGSISGTSMATPAVAGVAAMIRSEFPNFKAKEVRAQLEWGTDDLGTPGYDEFYGHGRINLAKALTRRP</sequence>
<evidence type="ECO:0000259" key="11">
    <source>
        <dbReference type="Pfam" id="PF22148"/>
    </source>
</evidence>
<comment type="caution">
    <text evidence="12">The sequence shown here is derived from an EMBL/GenBank/DDBJ whole genome shotgun (WGS) entry which is preliminary data.</text>
</comment>
<dbReference type="Pfam" id="PF22148">
    <property type="entry name" value="Fervidolysin_NPro-like"/>
    <property type="match status" value="1"/>
</dbReference>
<evidence type="ECO:0000313" key="13">
    <source>
        <dbReference type="Proteomes" id="UP000231019"/>
    </source>
</evidence>
<dbReference type="Gene3D" id="3.40.50.200">
    <property type="entry name" value="Peptidase S8/S53 domain"/>
    <property type="match status" value="1"/>
</dbReference>
<feature type="signal peptide" evidence="9">
    <location>
        <begin position="1"/>
        <end position="19"/>
    </location>
</feature>
<dbReference type="InterPro" id="IPR050131">
    <property type="entry name" value="Peptidase_S8_subtilisin-like"/>
</dbReference>
<dbReference type="AlphaFoldDB" id="A0A2M7G502"/>
<name>A0A2M7G502_9BACT</name>
<dbReference type="PROSITE" id="PS00137">
    <property type="entry name" value="SUBTILASE_HIS"/>
    <property type="match status" value="1"/>
</dbReference>
<accession>A0A2M7G502</accession>
<feature type="chain" id="PRO_5014876279" evidence="9">
    <location>
        <begin position="20"/>
        <end position="439"/>
    </location>
</feature>
<dbReference type="CDD" id="cd07484">
    <property type="entry name" value="Peptidases_S8_Thermitase_like"/>
    <property type="match status" value="1"/>
</dbReference>
<organism evidence="12 13">
    <name type="scientific">bacterium (Candidatus Blackallbacteria) CG17_big_fil_post_rev_8_21_14_2_50_48_46</name>
    <dbReference type="NCBI Taxonomy" id="2014261"/>
    <lineage>
        <taxon>Bacteria</taxon>
        <taxon>Candidatus Blackallbacteria</taxon>
    </lineage>
</organism>
<feature type="active site" description="Charge relay system" evidence="7">
    <location>
        <position position="219"/>
    </location>
</feature>
<evidence type="ECO:0000313" key="12">
    <source>
        <dbReference type="EMBL" id="PIW16614.1"/>
    </source>
</evidence>
<gene>
    <name evidence="12" type="ORF">COW36_12670</name>
</gene>
<dbReference type="Pfam" id="PF00082">
    <property type="entry name" value="Peptidase_S8"/>
    <property type="match status" value="1"/>
</dbReference>
<dbReference type="EMBL" id="PFFQ01000037">
    <property type="protein sequence ID" value="PIW16614.1"/>
    <property type="molecule type" value="Genomic_DNA"/>
</dbReference>
<dbReference type="PROSITE" id="PS00138">
    <property type="entry name" value="SUBTILASE_SER"/>
    <property type="match status" value="1"/>
</dbReference>
<dbReference type="InterPro" id="IPR000209">
    <property type="entry name" value="Peptidase_S8/S53_dom"/>
</dbReference>
<feature type="domain" description="Fervidolysin-like N-terminal prodomain" evidence="11">
    <location>
        <begin position="51"/>
        <end position="127"/>
    </location>
</feature>
<dbReference type="GO" id="GO:0005576">
    <property type="term" value="C:extracellular region"/>
    <property type="evidence" value="ECO:0007669"/>
    <property type="project" value="UniProtKB-SubCell"/>
</dbReference>
<dbReference type="PRINTS" id="PR00723">
    <property type="entry name" value="SUBTILISIN"/>
</dbReference>
<dbReference type="InterPro" id="IPR023827">
    <property type="entry name" value="Peptidase_S8_Asp-AS"/>
</dbReference>
<evidence type="ECO:0000256" key="9">
    <source>
        <dbReference type="SAM" id="SignalP"/>
    </source>
</evidence>
<reference evidence="12 13" key="1">
    <citation type="submission" date="2017-09" db="EMBL/GenBank/DDBJ databases">
        <title>Depth-based differentiation of microbial function through sediment-hosted aquifers and enrichment of novel symbionts in the deep terrestrial subsurface.</title>
        <authorList>
            <person name="Probst A.J."/>
            <person name="Ladd B."/>
            <person name="Jarett J.K."/>
            <person name="Geller-Mcgrath D.E."/>
            <person name="Sieber C.M."/>
            <person name="Emerson J.B."/>
            <person name="Anantharaman K."/>
            <person name="Thomas B.C."/>
            <person name="Malmstrom R."/>
            <person name="Stieglmeier M."/>
            <person name="Klingl A."/>
            <person name="Woyke T."/>
            <person name="Ryan C.M."/>
            <person name="Banfield J.F."/>
        </authorList>
    </citation>
    <scope>NUCLEOTIDE SEQUENCE [LARGE SCALE GENOMIC DNA]</scope>
    <source>
        <strain evidence="12">CG17_big_fil_post_rev_8_21_14_2_50_48_46</strain>
    </source>
</reference>
<evidence type="ECO:0000256" key="2">
    <source>
        <dbReference type="ARBA" id="ARBA00011073"/>
    </source>
</evidence>
<comment type="similarity">
    <text evidence="2 7 8">Belongs to the peptidase S8 family.</text>
</comment>
<evidence type="ECO:0000256" key="5">
    <source>
        <dbReference type="ARBA" id="ARBA00022801"/>
    </source>
</evidence>
<keyword evidence="4 7" id="KW-0645">Protease</keyword>
<evidence type="ECO:0000256" key="7">
    <source>
        <dbReference type="PROSITE-ProRule" id="PRU01240"/>
    </source>
</evidence>
<feature type="active site" description="Charge relay system" evidence="7">
    <location>
        <position position="186"/>
    </location>
</feature>
<dbReference type="PROSITE" id="PS51892">
    <property type="entry name" value="SUBTILASE"/>
    <property type="match status" value="1"/>
</dbReference>
<dbReference type="InterPro" id="IPR054399">
    <property type="entry name" value="Fervidolysin-like_N_prodom"/>
</dbReference>
<dbReference type="InterPro" id="IPR022398">
    <property type="entry name" value="Peptidase_S8_His-AS"/>
</dbReference>
<feature type="active site" description="Charge relay system" evidence="7">
    <location>
        <position position="379"/>
    </location>
</feature>
<keyword evidence="9" id="KW-0732">Signal</keyword>
<evidence type="ECO:0000256" key="3">
    <source>
        <dbReference type="ARBA" id="ARBA00022525"/>
    </source>
</evidence>
<dbReference type="InterPro" id="IPR015500">
    <property type="entry name" value="Peptidase_S8_subtilisin-rel"/>
</dbReference>
<evidence type="ECO:0000256" key="8">
    <source>
        <dbReference type="RuleBase" id="RU003355"/>
    </source>
</evidence>
<dbReference type="Proteomes" id="UP000231019">
    <property type="component" value="Unassembled WGS sequence"/>
</dbReference>
<dbReference type="PROSITE" id="PS51257">
    <property type="entry name" value="PROKAR_LIPOPROTEIN"/>
    <property type="match status" value="1"/>
</dbReference>
<dbReference type="InterPro" id="IPR034084">
    <property type="entry name" value="Thermitase-like_dom"/>
</dbReference>
<evidence type="ECO:0000256" key="4">
    <source>
        <dbReference type="ARBA" id="ARBA00022670"/>
    </source>
</evidence>
<proteinExistence type="inferred from homology"/>
<feature type="domain" description="Peptidase S8/S53" evidence="10">
    <location>
        <begin position="178"/>
        <end position="427"/>
    </location>
</feature>
<dbReference type="InterPro" id="IPR023828">
    <property type="entry name" value="Peptidase_S8_Ser-AS"/>
</dbReference>
<comment type="subcellular location">
    <subcellularLocation>
        <location evidence="1">Secreted</location>
    </subcellularLocation>
</comment>
<dbReference type="GO" id="GO:0004252">
    <property type="term" value="F:serine-type endopeptidase activity"/>
    <property type="evidence" value="ECO:0007669"/>
    <property type="project" value="UniProtKB-UniRule"/>
</dbReference>
<evidence type="ECO:0000259" key="10">
    <source>
        <dbReference type="Pfam" id="PF00082"/>
    </source>
</evidence>
<dbReference type="SUPFAM" id="SSF52743">
    <property type="entry name" value="Subtilisin-like"/>
    <property type="match status" value="1"/>
</dbReference>
<protein>
    <submittedName>
        <fullName evidence="12">Peptidase S8</fullName>
    </submittedName>
</protein>
<dbReference type="PROSITE" id="PS00136">
    <property type="entry name" value="SUBTILASE_ASP"/>
    <property type="match status" value="1"/>
</dbReference>
<dbReference type="GO" id="GO:0006508">
    <property type="term" value="P:proteolysis"/>
    <property type="evidence" value="ECO:0007669"/>
    <property type="project" value="UniProtKB-KW"/>
</dbReference>
<keyword evidence="5 7" id="KW-0378">Hydrolase</keyword>
<keyword evidence="6 7" id="KW-0720">Serine protease</keyword>
<evidence type="ECO:0000256" key="6">
    <source>
        <dbReference type="ARBA" id="ARBA00022825"/>
    </source>
</evidence>
<dbReference type="PANTHER" id="PTHR43806:SF11">
    <property type="entry name" value="CEREVISIN-RELATED"/>
    <property type="match status" value="1"/>
</dbReference>
<dbReference type="PANTHER" id="PTHR43806">
    <property type="entry name" value="PEPTIDASE S8"/>
    <property type="match status" value="1"/>
</dbReference>
<evidence type="ECO:0000256" key="1">
    <source>
        <dbReference type="ARBA" id="ARBA00004613"/>
    </source>
</evidence>
<dbReference type="InterPro" id="IPR036852">
    <property type="entry name" value="Peptidase_S8/S53_dom_sf"/>
</dbReference>
<keyword evidence="3" id="KW-0964">Secreted</keyword>